<accession>A0A343JFG3</accession>
<dbReference type="EMBL" id="CP016786">
    <property type="protein sequence ID" value="ASW44271.1"/>
    <property type="molecule type" value="Genomic_DNA"/>
</dbReference>
<sequence>MYIENSIGGNCIKEENKEMRYYYRLIKEDFMNGHAYGIEAERQDFVGDKLVKIEREEIRKISNVKEKVEKLLYLLNDNLVSPIHMVDILGSYVDKYVSDFN</sequence>
<proteinExistence type="predicted"/>
<dbReference type="Pfam" id="PF20124">
    <property type="entry name" value="DUF6514"/>
    <property type="match status" value="1"/>
</dbReference>
<protein>
    <submittedName>
        <fullName evidence="1">Uncharacterized protein</fullName>
    </submittedName>
</protein>
<dbReference type="KEGG" id="cia:BEN51_12640"/>
<dbReference type="Proteomes" id="UP000264883">
    <property type="component" value="Chromosome"/>
</dbReference>
<gene>
    <name evidence="1" type="ORF">BEN51_12640</name>
</gene>
<evidence type="ECO:0000313" key="1">
    <source>
        <dbReference type="EMBL" id="ASW44271.1"/>
    </source>
</evidence>
<dbReference type="RefSeq" id="WP_119866395.1">
    <property type="nucleotide sequence ID" value="NZ_CP016786.1"/>
</dbReference>
<reference evidence="1 2" key="1">
    <citation type="submission" date="2016-08" db="EMBL/GenBank/DDBJ databases">
        <title>Complete Genome Sequence Of The Indigo Reducing Clostridium isatidis DSM15098.</title>
        <authorList>
            <person name="Little G.T."/>
            <person name="Minton N.P."/>
        </authorList>
    </citation>
    <scope>NUCLEOTIDE SEQUENCE [LARGE SCALE GENOMIC DNA]</scope>
    <source>
        <strain evidence="1 2">DSM 15098</strain>
    </source>
</reference>
<evidence type="ECO:0000313" key="2">
    <source>
        <dbReference type="Proteomes" id="UP000264883"/>
    </source>
</evidence>
<dbReference type="PIRSF" id="PIRSF033595">
    <property type="entry name" value="UCP033595"/>
    <property type="match status" value="1"/>
</dbReference>
<organism evidence="1 2">
    <name type="scientific">Clostridium isatidis</name>
    <dbReference type="NCBI Taxonomy" id="182773"/>
    <lineage>
        <taxon>Bacteria</taxon>
        <taxon>Bacillati</taxon>
        <taxon>Bacillota</taxon>
        <taxon>Clostridia</taxon>
        <taxon>Eubacteriales</taxon>
        <taxon>Clostridiaceae</taxon>
        <taxon>Clostridium</taxon>
    </lineage>
</organism>
<name>A0A343JFG3_9CLOT</name>
<keyword evidence="2" id="KW-1185">Reference proteome</keyword>
<dbReference type="InterPro" id="IPR017016">
    <property type="entry name" value="UCP033595"/>
</dbReference>
<dbReference type="OrthoDB" id="1954979at2"/>
<dbReference type="AlphaFoldDB" id="A0A343JFG3"/>